<comment type="caution">
    <text evidence="1">The sequence shown here is derived from an EMBL/GenBank/DDBJ whole genome shotgun (WGS) entry which is preliminary data.</text>
</comment>
<name>A0ABD6SGD3_BACTU</name>
<sequence>MQERQKVGRSIKDFLKLGGRMKNRGVLQVNVRKVTRNPALIEVLNKYYTLLVETNFLSGVAYEVLVLGRNRKEVVRKYPHVAETYVRNLVYRDAKRVFSELGCDPYKDIKDGIIVEENAPALNNVLDKLILTNGKKGDARTYEDDLFGTSQSKGMLTDNVQIDFKQYAEIDAEYIRTFRGDEEFRLLAKRFQILSKPYFDNFMRDTDKRLVGYFMFLLNTDDDQLTEKQKIQKEQLKQVWWLHEN</sequence>
<gene>
    <name evidence="1" type="ORF">CN495_07440</name>
</gene>
<reference evidence="1 2" key="1">
    <citation type="submission" date="2017-09" db="EMBL/GenBank/DDBJ databases">
        <title>Large-scale bioinformatics analysis of Bacillus genomes uncovers conserved roles of natural products in bacterial physiology.</title>
        <authorList>
            <consortium name="Agbiome Team Llc"/>
            <person name="Bleich R.M."/>
            <person name="Kirk G.J."/>
            <person name="Santa Maria K.C."/>
            <person name="Allen S.E."/>
            <person name="Farag S."/>
            <person name="Shank E.A."/>
            <person name="Bowers A."/>
        </authorList>
    </citation>
    <scope>NUCLEOTIDE SEQUENCE [LARGE SCALE GENOMIC DNA]</scope>
    <source>
        <strain evidence="1 2">AFS005140</strain>
    </source>
</reference>
<evidence type="ECO:0000313" key="2">
    <source>
        <dbReference type="Proteomes" id="UP000219897"/>
    </source>
</evidence>
<dbReference type="RefSeq" id="WP_098316930.1">
    <property type="nucleotide sequence ID" value="NZ_NTYF01000023.1"/>
</dbReference>
<organism evidence="1 2">
    <name type="scientific">Bacillus thuringiensis</name>
    <dbReference type="NCBI Taxonomy" id="1428"/>
    <lineage>
        <taxon>Bacteria</taxon>
        <taxon>Bacillati</taxon>
        <taxon>Bacillota</taxon>
        <taxon>Bacilli</taxon>
        <taxon>Bacillales</taxon>
        <taxon>Bacillaceae</taxon>
        <taxon>Bacillus</taxon>
        <taxon>Bacillus cereus group</taxon>
    </lineage>
</organism>
<accession>A0ABD6SGD3</accession>
<proteinExistence type="predicted"/>
<evidence type="ECO:0000313" key="1">
    <source>
        <dbReference type="EMBL" id="PER55579.1"/>
    </source>
</evidence>
<dbReference type="Proteomes" id="UP000219897">
    <property type="component" value="Unassembled WGS sequence"/>
</dbReference>
<protein>
    <submittedName>
        <fullName evidence="1">Uncharacterized protein</fullName>
    </submittedName>
</protein>
<dbReference type="EMBL" id="NTYF01000023">
    <property type="protein sequence ID" value="PER55579.1"/>
    <property type="molecule type" value="Genomic_DNA"/>
</dbReference>
<dbReference type="AlphaFoldDB" id="A0ABD6SGD3"/>